<reference evidence="6 7" key="1">
    <citation type="journal article" date="2019" name="Int. J. Syst. Evol. Microbiol.">
        <title>The Global Catalogue of Microorganisms (GCM) 10K type strain sequencing project: providing services to taxonomists for standard genome sequencing and annotation.</title>
        <authorList>
            <consortium name="The Broad Institute Genomics Platform"/>
            <consortium name="The Broad Institute Genome Sequencing Center for Infectious Disease"/>
            <person name="Wu L."/>
            <person name="Ma J."/>
        </authorList>
    </citation>
    <scope>NUCLEOTIDE SEQUENCE [LARGE SCALE GENOMIC DNA]</scope>
    <source>
        <strain evidence="6 7">JCM 16009</strain>
    </source>
</reference>
<dbReference type="SMART" id="SM00345">
    <property type="entry name" value="HTH_GNTR"/>
    <property type="match status" value="1"/>
</dbReference>
<dbReference type="InterPro" id="IPR008920">
    <property type="entry name" value="TF_FadR/GntR_C"/>
</dbReference>
<dbReference type="PANTHER" id="PTHR43537:SF53">
    <property type="entry name" value="HTH-TYPE TRANSCRIPTIONAL REPRESSOR NANR"/>
    <property type="match status" value="1"/>
</dbReference>
<dbReference type="Proteomes" id="UP001500449">
    <property type="component" value="Unassembled WGS sequence"/>
</dbReference>
<dbReference type="CDD" id="cd07377">
    <property type="entry name" value="WHTH_GntR"/>
    <property type="match status" value="1"/>
</dbReference>
<protein>
    <submittedName>
        <fullName evidence="6">GntR family transcriptional regulator</fullName>
    </submittedName>
</protein>
<dbReference type="InterPro" id="IPR000524">
    <property type="entry name" value="Tscrpt_reg_HTH_GntR"/>
</dbReference>
<evidence type="ECO:0000256" key="2">
    <source>
        <dbReference type="ARBA" id="ARBA00023125"/>
    </source>
</evidence>
<name>A0ABN2NG45_9PSEU</name>
<dbReference type="InterPro" id="IPR036388">
    <property type="entry name" value="WH-like_DNA-bd_sf"/>
</dbReference>
<sequence>MGSAIAAAGQGAAAFGRDLPGDQIYTRIREAILRNRLGPGTKLAEVKLCDIFGVNREVVRRVLIRLASDGIVDYYPKRGAFVASPTPEQVAHVRDARIAIETFLVADLAGRATEEGLRSLDEIAERQVEAQRVGDRDIAVELSGAFHVRLAEMGGNPLCTKYLLELTALTCLAIVKFGVDPNKGCLHQDHFAVTAALRRGEGAEAAEVMRTHLGGVHTAVLEQSRRTPRSWDLSGILTDPPDATDQLRQG</sequence>
<keyword evidence="1" id="KW-0805">Transcription regulation</keyword>
<evidence type="ECO:0000313" key="6">
    <source>
        <dbReference type="EMBL" id="GAA1864866.1"/>
    </source>
</evidence>
<keyword evidence="3" id="KW-0804">Transcription</keyword>
<organism evidence="6 7">
    <name type="scientific">Pseudonocardia ailaonensis</name>
    <dbReference type="NCBI Taxonomy" id="367279"/>
    <lineage>
        <taxon>Bacteria</taxon>
        <taxon>Bacillati</taxon>
        <taxon>Actinomycetota</taxon>
        <taxon>Actinomycetes</taxon>
        <taxon>Pseudonocardiales</taxon>
        <taxon>Pseudonocardiaceae</taxon>
        <taxon>Pseudonocardia</taxon>
    </lineage>
</organism>
<dbReference type="Pfam" id="PF00392">
    <property type="entry name" value="GntR"/>
    <property type="match status" value="1"/>
</dbReference>
<proteinExistence type="predicted"/>
<evidence type="ECO:0000313" key="7">
    <source>
        <dbReference type="Proteomes" id="UP001500449"/>
    </source>
</evidence>
<feature type="domain" description="HTH gntR-type" evidence="5">
    <location>
        <begin position="18"/>
        <end position="85"/>
    </location>
</feature>
<dbReference type="Pfam" id="PF07729">
    <property type="entry name" value="FCD"/>
    <property type="match status" value="1"/>
</dbReference>
<comment type="caution">
    <text evidence="6">The sequence shown here is derived from an EMBL/GenBank/DDBJ whole genome shotgun (WGS) entry which is preliminary data.</text>
</comment>
<dbReference type="PANTHER" id="PTHR43537">
    <property type="entry name" value="TRANSCRIPTIONAL REGULATOR, GNTR FAMILY"/>
    <property type="match status" value="1"/>
</dbReference>
<feature type="region of interest" description="Disordered" evidence="4">
    <location>
        <begin position="231"/>
        <end position="250"/>
    </location>
</feature>
<dbReference type="InterPro" id="IPR011711">
    <property type="entry name" value="GntR_C"/>
</dbReference>
<dbReference type="SUPFAM" id="SSF48008">
    <property type="entry name" value="GntR ligand-binding domain-like"/>
    <property type="match status" value="1"/>
</dbReference>
<evidence type="ECO:0000256" key="1">
    <source>
        <dbReference type="ARBA" id="ARBA00023015"/>
    </source>
</evidence>
<accession>A0ABN2NG45</accession>
<dbReference type="Gene3D" id="1.20.120.530">
    <property type="entry name" value="GntR ligand-binding domain-like"/>
    <property type="match status" value="1"/>
</dbReference>
<gene>
    <name evidence="6" type="ORF">GCM10009836_51470</name>
</gene>
<dbReference type="RefSeq" id="WP_344422223.1">
    <property type="nucleotide sequence ID" value="NZ_BAAAQK010000019.1"/>
</dbReference>
<evidence type="ECO:0000256" key="3">
    <source>
        <dbReference type="ARBA" id="ARBA00023163"/>
    </source>
</evidence>
<dbReference type="InterPro" id="IPR036390">
    <property type="entry name" value="WH_DNA-bd_sf"/>
</dbReference>
<evidence type="ECO:0000256" key="4">
    <source>
        <dbReference type="SAM" id="MobiDB-lite"/>
    </source>
</evidence>
<dbReference type="SMART" id="SM00895">
    <property type="entry name" value="FCD"/>
    <property type="match status" value="1"/>
</dbReference>
<keyword evidence="2" id="KW-0238">DNA-binding</keyword>
<dbReference type="PROSITE" id="PS50949">
    <property type="entry name" value="HTH_GNTR"/>
    <property type="match status" value="1"/>
</dbReference>
<keyword evidence="7" id="KW-1185">Reference proteome</keyword>
<dbReference type="Gene3D" id="1.10.10.10">
    <property type="entry name" value="Winged helix-like DNA-binding domain superfamily/Winged helix DNA-binding domain"/>
    <property type="match status" value="1"/>
</dbReference>
<dbReference type="SUPFAM" id="SSF46785">
    <property type="entry name" value="Winged helix' DNA-binding domain"/>
    <property type="match status" value="1"/>
</dbReference>
<dbReference type="EMBL" id="BAAAQK010000019">
    <property type="protein sequence ID" value="GAA1864866.1"/>
    <property type="molecule type" value="Genomic_DNA"/>
</dbReference>
<evidence type="ECO:0000259" key="5">
    <source>
        <dbReference type="PROSITE" id="PS50949"/>
    </source>
</evidence>